<sequence>MLGNQAEERSRFCDSHGGCALGDPHGRAEESIDKMYEKRKNAAQKSEDFEPVHESDRGVSLCRLKKSLQARHGRLVSRQWDESKVTMKGRLGPWNDDCFVDLESGRGEGHFSVGFWKRMVGIGYGGLPQSFQHNALNLEIMLPHSKGILYEVPMRPGRVQRLAGSMTRAEGLAIGENSNGWRFLHCR</sequence>
<protein>
    <submittedName>
        <fullName evidence="1">Uncharacterized protein</fullName>
    </submittedName>
</protein>
<gene>
    <name evidence="1" type="ORF">Scep_025809</name>
</gene>
<dbReference type="AlphaFoldDB" id="A0AAP0ELG2"/>
<evidence type="ECO:0000313" key="1">
    <source>
        <dbReference type="EMBL" id="KAK9094340.1"/>
    </source>
</evidence>
<proteinExistence type="predicted"/>
<reference evidence="1 2" key="1">
    <citation type="submission" date="2024-01" db="EMBL/GenBank/DDBJ databases">
        <title>Genome assemblies of Stephania.</title>
        <authorList>
            <person name="Yang L."/>
        </authorList>
    </citation>
    <scope>NUCLEOTIDE SEQUENCE [LARGE SCALE GENOMIC DNA]</scope>
    <source>
        <strain evidence="1">JXDWG</strain>
        <tissue evidence="1">Leaf</tissue>
    </source>
</reference>
<name>A0AAP0ELG2_9MAGN</name>
<evidence type="ECO:0000313" key="2">
    <source>
        <dbReference type="Proteomes" id="UP001419268"/>
    </source>
</evidence>
<accession>A0AAP0ELG2</accession>
<organism evidence="1 2">
    <name type="scientific">Stephania cephalantha</name>
    <dbReference type="NCBI Taxonomy" id="152367"/>
    <lineage>
        <taxon>Eukaryota</taxon>
        <taxon>Viridiplantae</taxon>
        <taxon>Streptophyta</taxon>
        <taxon>Embryophyta</taxon>
        <taxon>Tracheophyta</taxon>
        <taxon>Spermatophyta</taxon>
        <taxon>Magnoliopsida</taxon>
        <taxon>Ranunculales</taxon>
        <taxon>Menispermaceae</taxon>
        <taxon>Menispermoideae</taxon>
        <taxon>Cissampelideae</taxon>
        <taxon>Stephania</taxon>
    </lineage>
</organism>
<dbReference type="EMBL" id="JBBNAG010000011">
    <property type="protein sequence ID" value="KAK9094340.1"/>
    <property type="molecule type" value="Genomic_DNA"/>
</dbReference>
<dbReference type="Proteomes" id="UP001419268">
    <property type="component" value="Unassembled WGS sequence"/>
</dbReference>
<comment type="caution">
    <text evidence="1">The sequence shown here is derived from an EMBL/GenBank/DDBJ whole genome shotgun (WGS) entry which is preliminary data.</text>
</comment>
<keyword evidence="2" id="KW-1185">Reference proteome</keyword>